<feature type="compositionally biased region" description="Low complexity" evidence="5">
    <location>
        <begin position="253"/>
        <end position="276"/>
    </location>
</feature>
<evidence type="ECO:0000256" key="5">
    <source>
        <dbReference type="SAM" id="MobiDB-lite"/>
    </source>
</evidence>
<comment type="subcellular location">
    <subcellularLocation>
        <location evidence="1">Membrane</location>
        <topology evidence="1">Single-pass membrane protein</topology>
    </subcellularLocation>
</comment>
<evidence type="ECO:0000256" key="2">
    <source>
        <dbReference type="ARBA" id="ARBA00022692"/>
    </source>
</evidence>
<keyword evidence="3 6" id="KW-1133">Transmembrane helix</keyword>
<evidence type="ECO:0000256" key="6">
    <source>
        <dbReference type="SAM" id="Phobius"/>
    </source>
</evidence>
<feature type="compositionally biased region" description="Polar residues" evidence="5">
    <location>
        <begin position="827"/>
        <end position="851"/>
    </location>
</feature>
<reference evidence="7 8" key="1">
    <citation type="submission" date="2015-01" db="EMBL/GenBank/DDBJ databases">
        <title>The Genome Sequence of Cladophialophora immunda CBS83496.</title>
        <authorList>
            <consortium name="The Broad Institute Genomics Platform"/>
            <person name="Cuomo C."/>
            <person name="de Hoog S."/>
            <person name="Gorbushina A."/>
            <person name="Stielow B."/>
            <person name="Teixiera M."/>
            <person name="Abouelleil A."/>
            <person name="Chapman S.B."/>
            <person name="Priest M."/>
            <person name="Young S.K."/>
            <person name="Wortman J."/>
            <person name="Nusbaum C."/>
            <person name="Birren B."/>
        </authorList>
    </citation>
    <scope>NUCLEOTIDE SEQUENCE [LARGE SCALE GENOMIC DNA]</scope>
    <source>
        <strain evidence="7 8">CBS 83496</strain>
    </source>
</reference>
<dbReference type="SUPFAM" id="SSF117281">
    <property type="entry name" value="Kelch motif"/>
    <property type="match status" value="1"/>
</dbReference>
<name>A0A0D2CMI4_9EURO</name>
<feature type="compositionally biased region" description="Polar residues" evidence="5">
    <location>
        <begin position="335"/>
        <end position="344"/>
    </location>
</feature>
<feature type="compositionally biased region" description="Basic and acidic residues" evidence="5">
    <location>
        <begin position="794"/>
        <end position="805"/>
    </location>
</feature>
<feature type="compositionally biased region" description="Polar residues" evidence="5">
    <location>
        <begin position="744"/>
        <end position="766"/>
    </location>
</feature>
<evidence type="ECO:0000256" key="3">
    <source>
        <dbReference type="ARBA" id="ARBA00022989"/>
    </source>
</evidence>
<keyword evidence="8" id="KW-1185">Reference proteome</keyword>
<keyword evidence="2 6" id="KW-0812">Transmembrane</keyword>
<protein>
    <recommendedName>
        <fullName evidence="9">Pre-mRNA splicing factor CLF1</fullName>
    </recommendedName>
</protein>
<dbReference type="EMBL" id="KN847041">
    <property type="protein sequence ID" value="KIW31280.1"/>
    <property type="molecule type" value="Genomic_DNA"/>
</dbReference>
<feature type="compositionally biased region" description="Acidic residues" evidence="5">
    <location>
        <begin position="676"/>
        <end position="691"/>
    </location>
</feature>
<dbReference type="InterPro" id="IPR051694">
    <property type="entry name" value="Immunoregulatory_rcpt-like"/>
</dbReference>
<evidence type="ECO:0008006" key="9">
    <source>
        <dbReference type="Google" id="ProtNLM"/>
    </source>
</evidence>
<dbReference type="PANTHER" id="PTHR15549">
    <property type="entry name" value="PAIRED IMMUNOGLOBULIN-LIKE TYPE 2 RECEPTOR"/>
    <property type="match status" value="1"/>
</dbReference>
<evidence type="ECO:0000313" key="8">
    <source>
        <dbReference type="Proteomes" id="UP000054466"/>
    </source>
</evidence>
<feature type="compositionally biased region" description="Polar residues" evidence="5">
    <location>
        <begin position="650"/>
        <end position="675"/>
    </location>
</feature>
<dbReference type="AlphaFoldDB" id="A0A0D2CMI4"/>
<dbReference type="HOGENOM" id="CLU_013054_0_0_1"/>
<dbReference type="Gene3D" id="2.120.10.80">
    <property type="entry name" value="Kelch-type beta propeller"/>
    <property type="match status" value="1"/>
</dbReference>
<feature type="compositionally biased region" description="Polar residues" evidence="5">
    <location>
        <begin position="588"/>
        <end position="600"/>
    </location>
</feature>
<dbReference type="InterPro" id="IPR015915">
    <property type="entry name" value="Kelch-typ_b-propeller"/>
</dbReference>
<gene>
    <name evidence="7" type="ORF">PV07_02941</name>
</gene>
<dbReference type="PANTHER" id="PTHR15549:SF30">
    <property type="entry name" value="MID2 DOMAIN-CONTAINING PROTEIN"/>
    <property type="match status" value="1"/>
</dbReference>
<feature type="region of interest" description="Disordered" evidence="5">
    <location>
        <begin position="541"/>
        <end position="851"/>
    </location>
</feature>
<feature type="compositionally biased region" description="Low complexity" evidence="5">
    <location>
        <begin position="732"/>
        <end position="743"/>
    </location>
</feature>
<dbReference type="GO" id="GO:0016020">
    <property type="term" value="C:membrane"/>
    <property type="evidence" value="ECO:0007669"/>
    <property type="project" value="UniProtKB-SubCell"/>
</dbReference>
<proteinExistence type="predicted"/>
<dbReference type="RefSeq" id="XP_016251496.1">
    <property type="nucleotide sequence ID" value="XM_016389594.1"/>
</dbReference>
<keyword evidence="4 6" id="KW-0472">Membrane</keyword>
<feature type="compositionally biased region" description="Basic and acidic residues" evidence="5">
    <location>
        <begin position="563"/>
        <end position="577"/>
    </location>
</feature>
<sequence length="851" mass="90045">MSVPKPPVAIKNQCSVIHDGVIYVYSPDAFQTLALKEGAKWEEEANGVSVTGAVCVKGGLDGDNSKSALYVVGGATNASTTDYTGLQRYSFEDKSWQTIVPVVNVTQNRLYHGAAYLNASSTLVVYGGSQNDNAGPSSETFTIGLFPPYSVLAYSSTAPPTVSPFMLPWSQDHTLMVGGSSTNDRVFTFGPSDGWQDLGLTLPAPLPDHSIAQSALLTLPDNSIILQTFDLGQVPPTVTTNVLLNPGGAPAAFGETAGGSATTETPSPSSTTSSITKRQVSLGTYPAYNDTLAPTASRTGFDLAQGDNGLVALVGGNDDSPVLFFNQSGNGWVASSQFFGNEQQPPASSSSRIPTPSPTSSSFPTFPATPTGSSTPATAGSSGNKNQGLTVLGAVLGGICGLLAILVILLLWLRSVRRRRMAGSEKRKEYPDDKKRSGEFNYEERGLRPLAGLGQPMGRSPIASAYIPEADSASMFGDSKPEPAMLIRRVSSDQAPSGYRGSGIGFGQALFKREKEREKEKEKEKIGLSISKPMMPILNDYQARPSIELGKATPPGAPVGAADSERKASQRKTDEGWGKYFQGEPLSGNRTTFLSRSSGARSGFWPGSGVLENSSRSPKFILRDSVGNPLEAQNVAAGSPSLEHGPPNPQSRGLQSVQGISGQISNAGSVRTVNSTDDDDDDDDDYEDEQVFDGAFSSGIPASVHDTPWTPVGNTWSGPPQRPLRPPSSYLAAQQAQAQAQAQRSPPTISSNETSDTAGTLDSSIPSFPMPNSVRSAQPGGSEGTAINNSTTVHPEKTRPSHEQPPRSQPHDYFSYSAAHKHKRSNSRQLPDNHANVNTDMSWLNLGTPSR</sequence>
<evidence type="ECO:0000256" key="4">
    <source>
        <dbReference type="ARBA" id="ARBA00023136"/>
    </source>
</evidence>
<evidence type="ECO:0000313" key="7">
    <source>
        <dbReference type="EMBL" id="KIW31280.1"/>
    </source>
</evidence>
<feature type="compositionally biased region" description="Low complexity" evidence="5">
    <location>
        <begin position="345"/>
        <end position="382"/>
    </location>
</feature>
<evidence type="ECO:0000256" key="1">
    <source>
        <dbReference type="ARBA" id="ARBA00004167"/>
    </source>
</evidence>
<organism evidence="7 8">
    <name type="scientific">Cladophialophora immunda</name>
    <dbReference type="NCBI Taxonomy" id="569365"/>
    <lineage>
        <taxon>Eukaryota</taxon>
        <taxon>Fungi</taxon>
        <taxon>Dikarya</taxon>
        <taxon>Ascomycota</taxon>
        <taxon>Pezizomycotina</taxon>
        <taxon>Eurotiomycetes</taxon>
        <taxon>Chaetothyriomycetidae</taxon>
        <taxon>Chaetothyriales</taxon>
        <taxon>Herpotrichiellaceae</taxon>
        <taxon>Cladophialophora</taxon>
    </lineage>
</organism>
<dbReference type="VEuPathDB" id="FungiDB:PV07_02941"/>
<feature type="transmembrane region" description="Helical" evidence="6">
    <location>
        <begin position="391"/>
        <end position="413"/>
    </location>
</feature>
<dbReference type="STRING" id="569365.A0A0D2CMI4"/>
<dbReference type="Proteomes" id="UP000054466">
    <property type="component" value="Unassembled WGS sequence"/>
</dbReference>
<dbReference type="GeneID" id="27342135"/>
<dbReference type="GO" id="GO:0071944">
    <property type="term" value="C:cell periphery"/>
    <property type="evidence" value="ECO:0007669"/>
    <property type="project" value="UniProtKB-ARBA"/>
</dbReference>
<accession>A0A0D2CMI4</accession>
<dbReference type="OrthoDB" id="5352000at2759"/>
<feature type="region of interest" description="Disordered" evidence="5">
    <location>
        <begin position="335"/>
        <end position="383"/>
    </location>
</feature>
<feature type="region of interest" description="Disordered" evidence="5">
    <location>
        <begin position="253"/>
        <end position="277"/>
    </location>
</feature>